<name>A0A9P6UDJ5_9FUNG</name>
<reference evidence="1" key="1">
    <citation type="journal article" date="2020" name="Fungal Divers.">
        <title>Resolving the Mortierellaceae phylogeny through synthesis of multi-gene phylogenetics and phylogenomics.</title>
        <authorList>
            <person name="Vandepol N."/>
            <person name="Liber J."/>
            <person name="Desiro A."/>
            <person name="Na H."/>
            <person name="Kennedy M."/>
            <person name="Barry K."/>
            <person name="Grigoriev I.V."/>
            <person name="Miller A.N."/>
            <person name="O'Donnell K."/>
            <person name="Stajich J.E."/>
            <person name="Bonito G."/>
        </authorList>
    </citation>
    <scope>NUCLEOTIDE SEQUENCE</scope>
    <source>
        <strain evidence="1">NVP60</strain>
    </source>
</reference>
<dbReference type="EMBL" id="JAAAIN010003921">
    <property type="protein sequence ID" value="KAG0283487.1"/>
    <property type="molecule type" value="Genomic_DNA"/>
</dbReference>
<proteinExistence type="predicted"/>
<dbReference type="AlphaFoldDB" id="A0A9P6UDJ5"/>
<organism evidence="1 2">
    <name type="scientific">Linnemannia gamsii</name>
    <dbReference type="NCBI Taxonomy" id="64522"/>
    <lineage>
        <taxon>Eukaryota</taxon>
        <taxon>Fungi</taxon>
        <taxon>Fungi incertae sedis</taxon>
        <taxon>Mucoromycota</taxon>
        <taxon>Mortierellomycotina</taxon>
        <taxon>Mortierellomycetes</taxon>
        <taxon>Mortierellales</taxon>
        <taxon>Mortierellaceae</taxon>
        <taxon>Linnemannia</taxon>
    </lineage>
</organism>
<evidence type="ECO:0000313" key="2">
    <source>
        <dbReference type="Proteomes" id="UP000823405"/>
    </source>
</evidence>
<evidence type="ECO:0000313" key="1">
    <source>
        <dbReference type="EMBL" id="KAG0283487.1"/>
    </source>
</evidence>
<dbReference type="OrthoDB" id="2444659at2759"/>
<keyword evidence="2" id="KW-1185">Reference proteome</keyword>
<comment type="caution">
    <text evidence="1">The sequence shown here is derived from an EMBL/GenBank/DDBJ whole genome shotgun (WGS) entry which is preliminary data.</text>
</comment>
<accession>A0A9P6UDJ5</accession>
<gene>
    <name evidence="1" type="ORF">BGZ97_008534</name>
</gene>
<protein>
    <submittedName>
        <fullName evidence="1">Uncharacterized protein</fullName>
    </submittedName>
</protein>
<sequence>MVPFGIRYDPAGTMDPSFGLKGSGAWMNITVAEGFHWSGPFRRYFLGYPITSANSALILASISDTNNIISLATLNESTKTLAPTAAWNMIVSSY</sequence>
<dbReference type="Proteomes" id="UP000823405">
    <property type="component" value="Unassembled WGS sequence"/>
</dbReference>